<name>A0A2U1NQ24_ARTAN</name>
<dbReference type="OrthoDB" id="10557618at2759"/>
<reference evidence="1 2" key="1">
    <citation type="journal article" date="2018" name="Mol. Plant">
        <title>The genome of Artemisia annua provides insight into the evolution of Asteraceae family and artemisinin biosynthesis.</title>
        <authorList>
            <person name="Shen Q."/>
            <person name="Zhang L."/>
            <person name="Liao Z."/>
            <person name="Wang S."/>
            <person name="Yan T."/>
            <person name="Shi P."/>
            <person name="Liu M."/>
            <person name="Fu X."/>
            <person name="Pan Q."/>
            <person name="Wang Y."/>
            <person name="Lv Z."/>
            <person name="Lu X."/>
            <person name="Zhang F."/>
            <person name="Jiang W."/>
            <person name="Ma Y."/>
            <person name="Chen M."/>
            <person name="Hao X."/>
            <person name="Li L."/>
            <person name="Tang Y."/>
            <person name="Lv G."/>
            <person name="Zhou Y."/>
            <person name="Sun X."/>
            <person name="Brodelius P.E."/>
            <person name="Rose J.K.C."/>
            <person name="Tang K."/>
        </authorList>
    </citation>
    <scope>NUCLEOTIDE SEQUENCE [LARGE SCALE GENOMIC DNA]</scope>
    <source>
        <strain evidence="2">cv. Huhao1</strain>
        <tissue evidence="1">Leaf</tissue>
    </source>
</reference>
<organism evidence="1 2">
    <name type="scientific">Artemisia annua</name>
    <name type="common">Sweet wormwood</name>
    <dbReference type="NCBI Taxonomy" id="35608"/>
    <lineage>
        <taxon>Eukaryota</taxon>
        <taxon>Viridiplantae</taxon>
        <taxon>Streptophyta</taxon>
        <taxon>Embryophyta</taxon>
        <taxon>Tracheophyta</taxon>
        <taxon>Spermatophyta</taxon>
        <taxon>Magnoliopsida</taxon>
        <taxon>eudicotyledons</taxon>
        <taxon>Gunneridae</taxon>
        <taxon>Pentapetalae</taxon>
        <taxon>asterids</taxon>
        <taxon>campanulids</taxon>
        <taxon>Asterales</taxon>
        <taxon>Asteraceae</taxon>
        <taxon>Asteroideae</taxon>
        <taxon>Anthemideae</taxon>
        <taxon>Artemisiinae</taxon>
        <taxon>Artemisia</taxon>
    </lineage>
</organism>
<evidence type="ECO:0000313" key="1">
    <source>
        <dbReference type="EMBL" id="PWA75604.1"/>
    </source>
</evidence>
<evidence type="ECO:0000313" key="2">
    <source>
        <dbReference type="Proteomes" id="UP000245207"/>
    </source>
</evidence>
<proteinExistence type="predicted"/>
<dbReference type="STRING" id="35608.A0A2U1NQ24"/>
<protein>
    <submittedName>
        <fullName evidence="1">Uncharacterized protein</fullName>
    </submittedName>
</protein>
<dbReference type="EMBL" id="PKPP01002386">
    <property type="protein sequence ID" value="PWA75604.1"/>
    <property type="molecule type" value="Genomic_DNA"/>
</dbReference>
<keyword evidence="2" id="KW-1185">Reference proteome</keyword>
<dbReference type="Proteomes" id="UP000245207">
    <property type="component" value="Unassembled WGS sequence"/>
</dbReference>
<sequence>MPVSTRSRVNVIQDQSDQENMKALGDQQQLRNPHHGLKEKMKALTQLYEQQLRNPRHGLIWGPVVAVLVSETVKRLLD</sequence>
<accession>A0A2U1NQ24</accession>
<comment type="caution">
    <text evidence="1">The sequence shown here is derived from an EMBL/GenBank/DDBJ whole genome shotgun (WGS) entry which is preliminary data.</text>
</comment>
<gene>
    <name evidence="1" type="ORF">CTI12_AA240050</name>
</gene>
<dbReference type="AlphaFoldDB" id="A0A2U1NQ24"/>